<dbReference type="Proteomes" id="UP000000602">
    <property type="component" value="Chromosome"/>
</dbReference>
<sequence length="71" mass="8177">MNNKLDAINILCSKIDSKLSASTLITNFKIIKEQFGDSYMAGFALEDSKKIEKNFDKFEKLFDDLRIQLLI</sequence>
<gene>
    <name evidence="1" type="ordered locus">DP1834</name>
</gene>
<protein>
    <submittedName>
        <fullName evidence="1">Uncharacterized protein</fullName>
    </submittedName>
</protein>
<dbReference type="EMBL" id="CR522870">
    <property type="protein sequence ID" value="CAG36563.1"/>
    <property type="molecule type" value="Genomic_DNA"/>
</dbReference>
<evidence type="ECO:0000313" key="2">
    <source>
        <dbReference type="Proteomes" id="UP000000602"/>
    </source>
</evidence>
<dbReference type="AlphaFoldDB" id="Q6AM62"/>
<reference evidence="2" key="1">
    <citation type="journal article" date="2004" name="Environ. Microbiol.">
        <title>The genome of Desulfotalea psychrophila, a sulfate-reducing bacterium from permanently cold Arctic sediments.</title>
        <authorList>
            <person name="Rabus R."/>
            <person name="Ruepp A."/>
            <person name="Frickey T."/>
            <person name="Rattei T."/>
            <person name="Fartmann B."/>
            <person name="Stark M."/>
            <person name="Bauer M."/>
            <person name="Zibat A."/>
            <person name="Lombardot T."/>
            <person name="Becker I."/>
            <person name="Amann J."/>
            <person name="Gellner K."/>
            <person name="Teeling H."/>
            <person name="Leuschner W.D."/>
            <person name="Gloeckner F.-O."/>
            <person name="Lupas A.N."/>
            <person name="Amann R."/>
            <person name="Klenk H.-P."/>
        </authorList>
    </citation>
    <scope>NUCLEOTIDE SEQUENCE [LARGE SCALE GENOMIC DNA]</scope>
    <source>
        <strain evidence="2">DSM 12343 / LSv54</strain>
    </source>
</reference>
<dbReference type="KEGG" id="dps:DP1834"/>
<dbReference type="HOGENOM" id="CLU_2733495_0_0_7"/>
<dbReference type="RefSeq" id="WP_011189075.1">
    <property type="nucleotide sequence ID" value="NC_006138.1"/>
</dbReference>
<evidence type="ECO:0000313" key="1">
    <source>
        <dbReference type="EMBL" id="CAG36563.1"/>
    </source>
</evidence>
<accession>Q6AM62</accession>
<organism evidence="1 2">
    <name type="scientific">Desulfotalea psychrophila (strain LSv54 / DSM 12343)</name>
    <dbReference type="NCBI Taxonomy" id="177439"/>
    <lineage>
        <taxon>Bacteria</taxon>
        <taxon>Pseudomonadati</taxon>
        <taxon>Thermodesulfobacteriota</taxon>
        <taxon>Desulfobulbia</taxon>
        <taxon>Desulfobulbales</taxon>
        <taxon>Desulfocapsaceae</taxon>
        <taxon>Desulfotalea</taxon>
    </lineage>
</organism>
<dbReference type="STRING" id="177439.DP1834"/>
<proteinExistence type="predicted"/>
<name>Q6AM62_DESPS</name>
<keyword evidence="2" id="KW-1185">Reference proteome</keyword>